<keyword evidence="9" id="KW-0732">Signal</keyword>
<dbReference type="Gene3D" id="2.40.40.20">
    <property type="match status" value="1"/>
</dbReference>
<comment type="catalytic activity">
    <reaction evidence="17">
        <text>2 Fe(II)-[cytochrome] + nitrate + 2 H(+) = 2 Fe(III)-[cytochrome] + nitrite + H2O</text>
        <dbReference type="Rhea" id="RHEA:12909"/>
        <dbReference type="Rhea" id="RHEA-COMP:11777"/>
        <dbReference type="Rhea" id="RHEA-COMP:11778"/>
        <dbReference type="ChEBI" id="CHEBI:15377"/>
        <dbReference type="ChEBI" id="CHEBI:15378"/>
        <dbReference type="ChEBI" id="CHEBI:16301"/>
        <dbReference type="ChEBI" id="CHEBI:17632"/>
        <dbReference type="ChEBI" id="CHEBI:29033"/>
        <dbReference type="ChEBI" id="CHEBI:29034"/>
        <dbReference type="EC" id="1.9.6.1"/>
    </reaction>
</comment>
<accession>A6DIR5</accession>
<dbReference type="CDD" id="cd19942">
    <property type="entry name" value="Fer2_BFD-like"/>
    <property type="match status" value="1"/>
</dbReference>
<evidence type="ECO:0000256" key="9">
    <source>
        <dbReference type="ARBA" id="ARBA00022729"/>
    </source>
</evidence>
<dbReference type="PANTHER" id="PTHR43105">
    <property type="entry name" value="RESPIRATORY NITRATE REDUCTASE"/>
    <property type="match status" value="1"/>
</dbReference>
<evidence type="ECO:0000256" key="16">
    <source>
        <dbReference type="ARBA" id="ARBA00023063"/>
    </source>
</evidence>
<dbReference type="eggNOG" id="COG1251">
    <property type="taxonomic scope" value="Bacteria"/>
</dbReference>
<dbReference type="EMBL" id="ABCK01000005">
    <property type="protein sequence ID" value="EDM28351.1"/>
    <property type="molecule type" value="Genomic_DNA"/>
</dbReference>
<dbReference type="InterPro" id="IPR027467">
    <property type="entry name" value="MopterinOxRdtase_cofactor_BS"/>
</dbReference>
<comment type="cofactor">
    <cofactor evidence="2">
        <name>[4Fe-4S] cluster</name>
        <dbReference type="ChEBI" id="CHEBI:49883"/>
    </cofactor>
</comment>
<proteinExistence type="inferred from homology"/>
<dbReference type="Gene3D" id="2.20.25.90">
    <property type="entry name" value="ADC-like domains"/>
    <property type="match status" value="1"/>
</dbReference>
<evidence type="ECO:0000256" key="13">
    <source>
        <dbReference type="ARBA" id="ARBA00023002"/>
    </source>
</evidence>
<evidence type="ECO:0000256" key="14">
    <source>
        <dbReference type="ARBA" id="ARBA00023004"/>
    </source>
</evidence>
<name>A6DIR5_9BACT</name>
<dbReference type="GO" id="GO:0016020">
    <property type="term" value="C:membrane"/>
    <property type="evidence" value="ECO:0007669"/>
    <property type="project" value="TreeGrafter"/>
</dbReference>
<evidence type="ECO:0000256" key="5">
    <source>
        <dbReference type="ARBA" id="ARBA00022485"/>
    </source>
</evidence>
<evidence type="ECO:0000256" key="8">
    <source>
        <dbReference type="ARBA" id="ARBA00022723"/>
    </source>
</evidence>
<dbReference type="InterPro" id="IPR041854">
    <property type="entry name" value="BFD-like_2Fe2S-bd_dom_sf"/>
</dbReference>
<dbReference type="Pfam" id="PF04879">
    <property type="entry name" value="Molybdop_Fe4S4"/>
    <property type="match status" value="1"/>
</dbReference>
<dbReference type="SUPFAM" id="SSF53706">
    <property type="entry name" value="Formate dehydrogenase/DMSO reductase, domains 1-3"/>
    <property type="match status" value="1"/>
</dbReference>
<dbReference type="Proteomes" id="UP000004947">
    <property type="component" value="Unassembled WGS sequence"/>
</dbReference>
<evidence type="ECO:0000256" key="12">
    <source>
        <dbReference type="ARBA" id="ARBA00022982"/>
    </source>
</evidence>
<evidence type="ECO:0000256" key="2">
    <source>
        <dbReference type="ARBA" id="ARBA00001966"/>
    </source>
</evidence>
<keyword evidence="12" id="KW-0249">Electron transport</keyword>
<dbReference type="RefSeq" id="WP_007277794.1">
    <property type="nucleotide sequence ID" value="NZ_ABCK01000005.1"/>
</dbReference>
<dbReference type="InterPro" id="IPR041575">
    <property type="entry name" value="Rubredoxin_C"/>
</dbReference>
<dbReference type="AlphaFoldDB" id="A6DIR5"/>
<dbReference type="InterPro" id="IPR006656">
    <property type="entry name" value="Mopterin_OxRdtase"/>
</dbReference>
<keyword evidence="5" id="KW-0004">4Fe-4S</keyword>
<dbReference type="STRING" id="313628.LNTAR_10561"/>
<dbReference type="OrthoDB" id="9803192at2"/>
<dbReference type="GO" id="GO:0051539">
    <property type="term" value="F:4 iron, 4 sulfur cluster binding"/>
    <property type="evidence" value="ECO:0007669"/>
    <property type="project" value="UniProtKB-KW"/>
</dbReference>
<keyword evidence="6" id="KW-0500">Molybdenum</keyword>
<comment type="caution">
    <text evidence="21">The sequence shown here is derived from an EMBL/GenBank/DDBJ whole genome shotgun (WGS) entry which is preliminary data.</text>
</comment>
<dbReference type="Gene3D" id="3.50.50.60">
    <property type="entry name" value="FAD/NAD(P)-binding domain"/>
    <property type="match status" value="2"/>
</dbReference>
<evidence type="ECO:0000256" key="19">
    <source>
        <dbReference type="ARBA" id="ARBA00067026"/>
    </source>
</evidence>
<dbReference type="GO" id="GO:0043546">
    <property type="term" value="F:molybdopterin cofactor binding"/>
    <property type="evidence" value="ECO:0007669"/>
    <property type="project" value="InterPro"/>
</dbReference>
<comment type="cofactor">
    <cofactor evidence="3">
        <name>FAD</name>
        <dbReference type="ChEBI" id="CHEBI:57692"/>
    </cofactor>
</comment>
<dbReference type="InterPro" id="IPR041957">
    <property type="entry name" value="CT_Nitrate-R-NapA-like"/>
</dbReference>
<evidence type="ECO:0000313" key="21">
    <source>
        <dbReference type="EMBL" id="EDM28351.1"/>
    </source>
</evidence>
<evidence type="ECO:0000256" key="15">
    <source>
        <dbReference type="ARBA" id="ARBA00023014"/>
    </source>
</evidence>
<dbReference type="SMART" id="SM00926">
    <property type="entry name" value="Molybdop_Fe4S4"/>
    <property type="match status" value="1"/>
</dbReference>
<comment type="function">
    <text evidence="18">Catalytic subunit of the periplasmic nitrate reductase complex NapAB. Receives electrons from NapB and catalyzes the reduction of nitrate to nitrite.</text>
</comment>
<evidence type="ECO:0000256" key="17">
    <source>
        <dbReference type="ARBA" id="ARBA00052176"/>
    </source>
</evidence>
<dbReference type="InterPro" id="IPR007419">
    <property type="entry name" value="BFD-like_2Fe2S-bd_dom"/>
</dbReference>
<reference evidence="21 22" key="1">
    <citation type="journal article" date="2010" name="J. Bacteriol.">
        <title>Genome sequence of Lentisphaera araneosa HTCC2155T, the type species of the order Lentisphaerales in the phylum Lentisphaerae.</title>
        <authorList>
            <person name="Thrash J.C."/>
            <person name="Cho J.C."/>
            <person name="Vergin K.L."/>
            <person name="Morris R.M."/>
            <person name="Giovannoni S.J."/>
        </authorList>
    </citation>
    <scope>NUCLEOTIDE SEQUENCE [LARGE SCALE GENOMIC DNA]</scope>
    <source>
        <strain evidence="21 22">HTCC2155</strain>
    </source>
</reference>
<dbReference type="EC" id="1.9.6.1" evidence="19"/>
<dbReference type="InterPro" id="IPR023753">
    <property type="entry name" value="FAD/NAD-binding_dom"/>
</dbReference>
<dbReference type="Gene3D" id="3.30.390.30">
    <property type="match status" value="1"/>
</dbReference>
<dbReference type="GO" id="GO:0045333">
    <property type="term" value="P:cellular respiration"/>
    <property type="evidence" value="ECO:0007669"/>
    <property type="project" value="UniProtKB-ARBA"/>
</dbReference>
<organism evidence="21 22">
    <name type="scientific">Lentisphaera araneosa HTCC2155</name>
    <dbReference type="NCBI Taxonomy" id="313628"/>
    <lineage>
        <taxon>Bacteria</taxon>
        <taxon>Pseudomonadati</taxon>
        <taxon>Lentisphaerota</taxon>
        <taxon>Lentisphaeria</taxon>
        <taxon>Lentisphaerales</taxon>
        <taxon>Lentisphaeraceae</taxon>
        <taxon>Lentisphaera</taxon>
    </lineage>
</organism>
<keyword evidence="10" id="KW-0574">Periplasm</keyword>
<dbReference type="InterPro" id="IPR050123">
    <property type="entry name" value="Prok_molybdopt-oxidoreductase"/>
</dbReference>
<evidence type="ECO:0000256" key="6">
    <source>
        <dbReference type="ARBA" id="ARBA00022505"/>
    </source>
</evidence>
<dbReference type="InterPro" id="IPR036188">
    <property type="entry name" value="FAD/NAD-bd_sf"/>
</dbReference>
<dbReference type="SUPFAM" id="SSF50692">
    <property type="entry name" value="ADC-like"/>
    <property type="match status" value="1"/>
</dbReference>
<keyword evidence="13" id="KW-0560">Oxidoreductase</keyword>
<dbReference type="Gene3D" id="3.40.50.740">
    <property type="match status" value="1"/>
</dbReference>
<keyword evidence="14" id="KW-0408">Iron</keyword>
<dbReference type="Pfam" id="PF07992">
    <property type="entry name" value="Pyr_redox_2"/>
    <property type="match status" value="1"/>
</dbReference>
<gene>
    <name evidence="21" type="ORF">LNTAR_10561</name>
</gene>
<sequence length="1168" mass="129297">MKNCKTTCSYCGVGCGISLSKDKDSFLSLKGNEHYPVNTGMLCSKGMNLHNTVMDKSDRLLEPQMRTAKHHPLQNVSWDQAMTRAAAVFKSIIKKYGPNSVGLYVSGQLLTEEYYLANKLTKGFLGTNNIDTNSRLCMSSAVVGYKKTIGDDAPPISYDDIENSDCFFIAGANPAWCHPILFRRIEKRKEQFPDAKIIVVDPRKTQSAEMADLHLPLIPGTDVYLFNAIAKLLIQYGAVDYHFLESHCNGGHQLLEFLKDVDLIESAQACGLELNLIEQAAKMIAKSKTLLSMWTMGLNQSSIGTNKNLALINLNLLTGRIGKAGSGPFSLTGQPNAMGGREVGGLANLLAAHHDLANPDHCNKVANYWGCGSVSSQPGLTATEMVDALDDGRLKAIWVICTNPVVSLPDLEKVERAYKNAKFVMVSDISSKSDTLKYADMILPAAGWAEKEGTMTNSERRISYVPKLIEAPGNARPDVDILMHFAQKMGFEDAFTYPNAEAIFNEHRELTRGTNIDICGVSYERLKKNSIQWPCPSTDHPGTIRLFEDFKFFTSDKRANLHVVEAPHQSEKTNSDFPLVLTTGRIRDQWHTMTRTGKVQRLNQHIPAPKLEIHPNDALELGIIDGENVEVTSRRSKSIIACQVTDSIRPGTVFLPMHWGYINGSKQARANNLTSDLVDPISKEPDFKYSAVRVQALAKKKRKIVLVGAGAAALEFIHSYRKINQEDEIHVFGREPHLFYNRVMLPDYINNEKSWEAILLSETQELEKLKVTYHEGTAIEQISREQQTITDSKGTSHNYDTLILATGSRPTQTMKTPDNMQGFFGLRTRRDADRIKSYLKDGGKAVIIGGGLLGLELAGSLASLGVEVTIIQRSSRLMRGQLDDMGSDILHDEIINRNIEIVYNDEVASFEGDTHLKAIELKSGKKLACDALFFAAGIKPNIEIGQEAGLKCDRGIMVNDQLLSSDPKIFAMGEIAQHRNKTYGTTPSAQDQARIVAAYLNGDRWATYKGSLSFNILKLKDLQLASLGQVRKPEGPEYDEITLIDRRKNYYKKCILRNDVLIGAILIGDKSEFNHFKDLIEQEIELADQRLPLLKGSAEPAEPPIGKVVCSCNNVGEGNIENLINEGCCNFQELCTKSGAGTGCGSCRPEVKKILMKNIANKAEEVQS</sequence>
<dbReference type="GO" id="GO:0042128">
    <property type="term" value="P:nitrate assimilation"/>
    <property type="evidence" value="ECO:0007669"/>
    <property type="project" value="UniProtKB-KW"/>
</dbReference>
<comment type="similarity">
    <text evidence="4">Belongs to the prokaryotic molybdopterin-containing oxidoreductase family. NasA/NapA/NarB subfamily.</text>
</comment>
<dbReference type="PROSITE" id="PS00551">
    <property type="entry name" value="MOLYBDOPTERIN_PROK_1"/>
    <property type="match status" value="1"/>
</dbReference>
<evidence type="ECO:0000256" key="3">
    <source>
        <dbReference type="ARBA" id="ARBA00001974"/>
    </source>
</evidence>
<evidence type="ECO:0000313" key="22">
    <source>
        <dbReference type="Proteomes" id="UP000004947"/>
    </source>
</evidence>
<evidence type="ECO:0000259" key="20">
    <source>
        <dbReference type="PROSITE" id="PS51669"/>
    </source>
</evidence>
<evidence type="ECO:0000256" key="1">
    <source>
        <dbReference type="ARBA" id="ARBA00001942"/>
    </source>
</evidence>
<protein>
    <recommendedName>
        <fullName evidence="19">nitrate reductase (cytochrome)</fullName>
        <ecNumber evidence="19">1.9.6.1</ecNumber>
    </recommendedName>
</protein>
<dbReference type="Pfam" id="PF04324">
    <property type="entry name" value="Fer2_BFD"/>
    <property type="match status" value="1"/>
</dbReference>
<keyword evidence="8" id="KW-0479">Metal-binding</keyword>
<dbReference type="PRINTS" id="PR00368">
    <property type="entry name" value="FADPNR"/>
</dbReference>
<comment type="cofactor">
    <cofactor evidence="1">
        <name>Mo-bis(molybdopterin guanine dinucleotide)</name>
        <dbReference type="ChEBI" id="CHEBI:60539"/>
    </cofactor>
</comment>
<keyword evidence="15" id="KW-0411">Iron-sulfur</keyword>
<dbReference type="Pfam" id="PF00384">
    <property type="entry name" value="Molybdopterin"/>
    <property type="match status" value="1"/>
</dbReference>
<dbReference type="GO" id="GO:0046872">
    <property type="term" value="F:metal ion binding"/>
    <property type="evidence" value="ECO:0007669"/>
    <property type="project" value="UniProtKB-KW"/>
</dbReference>
<dbReference type="Gene3D" id="1.10.10.1100">
    <property type="entry name" value="BFD-like [2Fe-2S]-binding domain"/>
    <property type="match status" value="1"/>
</dbReference>
<dbReference type="PROSITE" id="PS51669">
    <property type="entry name" value="4FE4S_MOW_BIS_MGD"/>
    <property type="match status" value="1"/>
</dbReference>
<evidence type="ECO:0000256" key="4">
    <source>
        <dbReference type="ARBA" id="ARBA00008747"/>
    </source>
</evidence>
<dbReference type="Gene3D" id="3.40.228.10">
    <property type="entry name" value="Dimethylsulfoxide Reductase, domain 2"/>
    <property type="match status" value="1"/>
</dbReference>
<dbReference type="Pfam" id="PF01568">
    <property type="entry name" value="Molydop_binding"/>
    <property type="match status" value="1"/>
</dbReference>
<dbReference type="GO" id="GO:0050140">
    <property type="term" value="F:nitrate reductase (cytochrome) activity"/>
    <property type="evidence" value="ECO:0007669"/>
    <property type="project" value="UniProtKB-EC"/>
</dbReference>
<dbReference type="FunFam" id="2.40.40.20:FF:000005">
    <property type="entry name" value="Periplasmic nitrate reductase"/>
    <property type="match status" value="1"/>
</dbReference>
<evidence type="ECO:0000256" key="10">
    <source>
        <dbReference type="ARBA" id="ARBA00022764"/>
    </source>
</evidence>
<keyword evidence="22" id="KW-1185">Reference proteome</keyword>
<dbReference type="InterPro" id="IPR009010">
    <property type="entry name" value="Asp_de-COase-like_dom_sf"/>
</dbReference>
<evidence type="ECO:0000256" key="11">
    <source>
        <dbReference type="ARBA" id="ARBA00022827"/>
    </source>
</evidence>
<dbReference type="eggNOG" id="COG0243">
    <property type="taxonomic scope" value="Bacteria"/>
</dbReference>
<keyword evidence="12" id="KW-0813">Transport</keyword>
<dbReference type="Pfam" id="PF18267">
    <property type="entry name" value="Rubredoxin_C"/>
    <property type="match status" value="1"/>
</dbReference>
<dbReference type="PANTHER" id="PTHR43105:SF9">
    <property type="entry name" value="NADPH-FE(3+) OXIDOREDUCTASE SUBUNIT ALPHA"/>
    <property type="match status" value="1"/>
</dbReference>
<evidence type="ECO:0000256" key="7">
    <source>
        <dbReference type="ARBA" id="ARBA00022630"/>
    </source>
</evidence>
<dbReference type="InterPro" id="IPR006963">
    <property type="entry name" value="Mopterin_OxRdtase_4Fe-4S_dom"/>
</dbReference>
<dbReference type="InterPro" id="IPR006657">
    <property type="entry name" value="MoPterin_dinucl-bd_dom"/>
</dbReference>
<keyword evidence="7" id="KW-0285">Flavoprotein</keyword>
<dbReference type="CDD" id="cd02754">
    <property type="entry name" value="MopB_Nitrate-R-NapA-like"/>
    <property type="match status" value="1"/>
</dbReference>
<dbReference type="SUPFAM" id="SSF51905">
    <property type="entry name" value="FAD/NAD(P)-binding domain"/>
    <property type="match status" value="2"/>
</dbReference>
<dbReference type="PRINTS" id="PR00411">
    <property type="entry name" value="PNDRDTASEI"/>
</dbReference>
<dbReference type="InterPro" id="IPR016156">
    <property type="entry name" value="FAD/NAD-linked_Rdtase_dimer_sf"/>
</dbReference>
<evidence type="ECO:0000256" key="18">
    <source>
        <dbReference type="ARBA" id="ARBA00055000"/>
    </source>
</evidence>
<keyword evidence="16" id="KW-0534">Nitrate assimilation</keyword>
<feature type="domain" description="4Fe-4S Mo/W bis-MGD-type" evidence="20">
    <location>
        <begin position="1"/>
        <end position="57"/>
    </location>
</feature>
<dbReference type="CDD" id="cd02791">
    <property type="entry name" value="MopB_CT_Nitrate-R-NapA-like"/>
    <property type="match status" value="1"/>
</dbReference>
<keyword evidence="11" id="KW-0274">FAD</keyword>